<dbReference type="AlphaFoldDB" id="A0A1N7N6T6"/>
<dbReference type="InterPro" id="IPR054613">
    <property type="entry name" value="Peptidase_S78_dom"/>
</dbReference>
<evidence type="ECO:0000259" key="4">
    <source>
        <dbReference type="Pfam" id="PF04586"/>
    </source>
</evidence>
<protein>
    <recommendedName>
        <fullName evidence="4">Prohead serine protease domain-containing protein</fullName>
    </recommendedName>
</protein>
<dbReference type="Pfam" id="PF04586">
    <property type="entry name" value="Peptidase_S78"/>
    <property type="match status" value="1"/>
</dbReference>
<gene>
    <name evidence="5" type="ORF">SAMN05421795_1262</name>
</gene>
<dbReference type="STRING" id="407234.SAMN05421795_1262"/>
<keyword evidence="3" id="KW-0378">Hydrolase</keyword>
<evidence type="ECO:0000256" key="3">
    <source>
        <dbReference type="ARBA" id="ARBA00022801"/>
    </source>
</evidence>
<evidence type="ECO:0000313" key="6">
    <source>
        <dbReference type="Proteomes" id="UP000186098"/>
    </source>
</evidence>
<dbReference type="Proteomes" id="UP000186098">
    <property type="component" value="Unassembled WGS sequence"/>
</dbReference>
<dbReference type="EMBL" id="FTOM01000026">
    <property type="protein sequence ID" value="SIS94065.1"/>
    <property type="molecule type" value="Genomic_DNA"/>
</dbReference>
<dbReference type="GO" id="GO:0008233">
    <property type="term" value="F:peptidase activity"/>
    <property type="evidence" value="ECO:0007669"/>
    <property type="project" value="UniProtKB-KW"/>
</dbReference>
<keyword evidence="2" id="KW-0645">Protease</keyword>
<organism evidence="5 6">
    <name type="scientific">Phaeovulum vinaykumarii</name>
    <dbReference type="NCBI Taxonomy" id="407234"/>
    <lineage>
        <taxon>Bacteria</taxon>
        <taxon>Pseudomonadati</taxon>
        <taxon>Pseudomonadota</taxon>
        <taxon>Alphaproteobacteria</taxon>
        <taxon>Rhodobacterales</taxon>
        <taxon>Paracoccaceae</taxon>
        <taxon>Phaeovulum</taxon>
    </lineage>
</organism>
<name>A0A1N7N6T6_9RHOB</name>
<evidence type="ECO:0000313" key="5">
    <source>
        <dbReference type="EMBL" id="SIS94065.1"/>
    </source>
</evidence>
<keyword evidence="1" id="KW-1188">Viral release from host cell</keyword>
<dbReference type="RefSeq" id="WP_328585834.1">
    <property type="nucleotide sequence ID" value="NZ_FTOM01000026.1"/>
</dbReference>
<reference evidence="6" key="1">
    <citation type="submission" date="2017-01" db="EMBL/GenBank/DDBJ databases">
        <authorList>
            <person name="Varghese N."/>
            <person name="Submissions S."/>
        </authorList>
    </citation>
    <scope>NUCLEOTIDE SEQUENCE [LARGE SCALE GENOMIC DNA]</scope>
    <source>
        <strain evidence="6">DSM 18714</strain>
    </source>
</reference>
<evidence type="ECO:0000256" key="1">
    <source>
        <dbReference type="ARBA" id="ARBA00022612"/>
    </source>
</evidence>
<evidence type="ECO:0000256" key="2">
    <source>
        <dbReference type="ARBA" id="ARBA00022670"/>
    </source>
</evidence>
<dbReference type="GO" id="GO:0006508">
    <property type="term" value="P:proteolysis"/>
    <property type="evidence" value="ECO:0007669"/>
    <property type="project" value="UniProtKB-KW"/>
</dbReference>
<keyword evidence="6" id="KW-1185">Reference proteome</keyword>
<sequence>MPSGRASRRARTSTFWPSTITPSPLASTAAGTLRLRSTDLAVEIEATVDASTTWARDFLAAHRAGLIRGLSPGFRVPQGGDKVERRGADLLRTVTAAQLFEVSAVTVPAYPAAQIEARGWQPVAALAQRLVTHHSNRWRL</sequence>
<accession>A0A1N7N6T6</accession>
<feature type="domain" description="Prohead serine protease" evidence="4">
    <location>
        <begin position="23"/>
        <end position="117"/>
    </location>
</feature>
<proteinExistence type="predicted"/>